<organism evidence="2 3">
    <name type="scientific">Candidatus Aphodenecus pullistercoris</name>
    <dbReference type="NCBI Taxonomy" id="2840669"/>
    <lineage>
        <taxon>Bacteria</taxon>
        <taxon>Pseudomonadati</taxon>
        <taxon>Spirochaetota</taxon>
        <taxon>Spirochaetia</taxon>
        <taxon>Spirochaetales</taxon>
        <taxon>Candidatus Aphodenecus</taxon>
    </lineage>
</organism>
<comment type="caution">
    <text evidence="2">The sequence shown here is derived from an EMBL/GenBank/DDBJ whole genome shotgun (WGS) entry which is preliminary data.</text>
</comment>
<evidence type="ECO:0000256" key="1">
    <source>
        <dbReference type="SAM" id="Phobius"/>
    </source>
</evidence>
<evidence type="ECO:0000313" key="2">
    <source>
        <dbReference type="EMBL" id="MBO8442921.1"/>
    </source>
</evidence>
<evidence type="ECO:0000313" key="3">
    <source>
        <dbReference type="Proteomes" id="UP000823633"/>
    </source>
</evidence>
<feature type="transmembrane region" description="Helical" evidence="1">
    <location>
        <begin position="172"/>
        <end position="196"/>
    </location>
</feature>
<sequence>MKGFFIKKAFFDGWDNLIGMVLLNLVYLALFFLALYSFSLTSFGVLPFVAGMVALLFVYSVFSGAVSNVAYAYSDYRRDTWSDLKAGFSRYFRHALLRFAVYIFQIVLALFVIPFYMRNFGLAGTIISVILIWLEIFSLIAMPYYWALSSHLPGDRPLKTLKKCFIVMGDNMGFSIFFLLYNIVCVALTVFTVGLVPGVCGMNLASHDAVRLIMLKYDYLEEHPEADRRHLPWADILYDEEDKVGPRSFKNMIFPWK</sequence>
<proteinExistence type="predicted"/>
<accession>A0A9D9H956</accession>
<keyword evidence="1" id="KW-0472">Membrane</keyword>
<dbReference type="Proteomes" id="UP000823633">
    <property type="component" value="Unassembled WGS sequence"/>
</dbReference>
<feature type="transmembrane region" description="Helical" evidence="1">
    <location>
        <begin position="45"/>
        <end position="74"/>
    </location>
</feature>
<keyword evidence="1" id="KW-1133">Transmembrane helix</keyword>
<dbReference type="EMBL" id="JADIMU010000026">
    <property type="protein sequence ID" value="MBO8442921.1"/>
    <property type="molecule type" value="Genomic_DNA"/>
</dbReference>
<feature type="transmembrane region" description="Helical" evidence="1">
    <location>
        <begin position="122"/>
        <end position="146"/>
    </location>
</feature>
<name>A0A9D9H956_9SPIR</name>
<reference evidence="2" key="1">
    <citation type="submission" date="2020-10" db="EMBL/GenBank/DDBJ databases">
        <authorList>
            <person name="Gilroy R."/>
        </authorList>
    </citation>
    <scope>NUCLEOTIDE SEQUENCE</scope>
    <source>
        <strain evidence="2">11167</strain>
    </source>
</reference>
<keyword evidence="1" id="KW-0812">Transmembrane</keyword>
<reference evidence="2" key="2">
    <citation type="journal article" date="2021" name="PeerJ">
        <title>Extensive microbial diversity within the chicken gut microbiome revealed by metagenomics and culture.</title>
        <authorList>
            <person name="Gilroy R."/>
            <person name="Ravi A."/>
            <person name="Getino M."/>
            <person name="Pursley I."/>
            <person name="Horton D.L."/>
            <person name="Alikhan N.F."/>
            <person name="Baker D."/>
            <person name="Gharbi K."/>
            <person name="Hall N."/>
            <person name="Watson M."/>
            <person name="Adriaenssens E.M."/>
            <person name="Foster-Nyarko E."/>
            <person name="Jarju S."/>
            <person name="Secka A."/>
            <person name="Antonio M."/>
            <person name="Oren A."/>
            <person name="Chaudhuri R.R."/>
            <person name="La Ragione R."/>
            <person name="Hildebrand F."/>
            <person name="Pallen M.J."/>
        </authorList>
    </citation>
    <scope>NUCLEOTIDE SEQUENCE</scope>
    <source>
        <strain evidence="2">11167</strain>
    </source>
</reference>
<feature type="transmembrane region" description="Helical" evidence="1">
    <location>
        <begin position="95"/>
        <end position="116"/>
    </location>
</feature>
<protein>
    <submittedName>
        <fullName evidence="2">Uncharacterized protein</fullName>
    </submittedName>
</protein>
<feature type="transmembrane region" description="Helical" evidence="1">
    <location>
        <begin position="21"/>
        <end position="39"/>
    </location>
</feature>
<dbReference type="AlphaFoldDB" id="A0A9D9H956"/>
<gene>
    <name evidence="2" type="ORF">IAC42_04100</name>
</gene>